<feature type="region of interest" description="Disordered" evidence="1">
    <location>
        <begin position="41"/>
        <end position="81"/>
    </location>
</feature>
<proteinExistence type="predicted"/>
<protein>
    <submittedName>
        <fullName evidence="2">Uncharacterized protein</fullName>
    </submittedName>
</protein>
<evidence type="ECO:0000313" key="2">
    <source>
        <dbReference type="EMBL" id="WVZ00925.1"/>
    </source>
</evidence>
<dbReference type="AlphaFoldDB" id="A0AAQ3N1L4"/>
<organism evidence="2 3">
    <name type="scientific">Vigna mungo</name>
    <name type="common">Black gram</name>
    <name type="synonym">Phaseolus mungo</name>
    <dbReference type="NCBI Taxonomy" id="3915"/>
    <lineage>
        <taxon>Eukaryota</taxon>
        <taxon>Viridiplantae</taxon>
        <taxon>Streptophyta</taxon>
        <taxon>Embryophyta</taxon>
        <taxon>Tracheophyta</taxon>
        <taxon>Spermatophyta</taxon>
        <taxon>Magnoliopsida</taxon>
        <taxon>eudicotyledons</taxon>
        <taxon>Gunneridae</taxon>
        <taxon>Pentapetalae</taxon>
        <taxon>rosids</taxon>
        <taxon>fabids</taxon>
        <taxon>Fabales</taxon>
        <taxon>Fabaceae</taxon>
        <taxon>Papilionoideae</taxon>
        <taxon>50 kb inversion clade</taxon>
        <taxon>NPAAA clade</taxon>
        <taxon>indigoferoid/millettioid clade</taxon>
        <taxon>Phaseoleae</taxon>
        <taxon>Vigna</taxon>
    </lineage>
</organism>
<dbReference type="Proteomes" id="UP001374535">
    <property type="component" value="Chromosome 8"/>
</dbReference>
<dbReference type="EMBL" id="CP144693">
    <property type="protein sequence ID" value="WVZ00925.1"/>
    <property type="molecule type" value="Genomic_DNA"/>
</dbReference>
<keyword evidence="3" id="KW-1185">Reference proteome</keyword>
<evidence type="ECO:0000313" key="3">
    <source>
        <dbReference type="Proteomes" id="UP001374535"/>
    </source>
</evidence>
<gene>
    <name evidence="2" type="ORF">V8G54_026994</name>
</gene>
<sequence length="141" mass="15887">MMIQKVKETIKEDSRRRSCLHYSSSSEKRFLGGVDLLQDPGSSFGGNGSGGSEANVVSGDSIQRRVHVPERSPSQKGFLPPVLRHPRVRTFSQISHRRRHVRVVLVQGDCRPHLVNHVLRLLHVLLVRRSDCRGQRNHGGD</sequence>
<name>A0AAQ3N1L4_VIGMU</name>
<reference evidence="2 3" key="1">
    <citation type="journal article" date="2023" name="Life. Sci Alliance">
        <title>Evolutionary insights into 3D genome organization and epigenetic landscape of Vigna mungo.</title>
        <authorList>
            <person name="Junaid A."/>
            <person name="Singh B."/>
            <person name="Bhatia S."/>
        </authorList>
    </citation>
    <scope>NUCLEOTIDE SEQUENCE [LARGE SCALE GENOMIC DNA]</scope>
    <source>
        <strain evidence="2">Urdbean</strain>
    </source>
</reference>
<evidence type="ECO:0000256" key="1">
    <source>
        <dbReference type="SAM" id="MobiDB-lite"/>
    </source>
</evidence>
<accession>A0AAQ3N1L4</accession>